<dbReference type="GO" id="GO:0004747">
    <property type="term" value="F:ribokinase activity"/>
    <property type="evidence" value="ECO:0007669"/>
    <property type="project" value="UniProtKB-UniRule"/>
</dbReference>
<evidence type="ECO:0000256" key="6">
    <source>
        <dbReference type="ARBA" id="ARBA00022741"/>
    </source>
</evidence>
<feature type="binding site" evidence="12">
    <location>
        <position position="252"/>
    </location>
    <ligand>
        <name>substrate</name>
    </ligand>
</feature>
<name>U6SMI6_9BACI</name>
<keyword evidence="10 12" id="KW-0630">Potassium</keyword>
<evidence type="ECO:0000256" key="2">
    <source>
        <dbReference type="ARBA" id="ARBA00012035"/>
    </source>
</evidence>
<comment type="similarity">
    <text evidence="1">Belongs to the carbohydrate kinase pfkB family.</text>
</comment>
<comment type="similarity">
    <text evidence="12">Belongs to the carbohydrate kinase PfkB family. Ribokinase subfamily.</text>
</comment>
<dbReference type="InterPro" id="IPR029056">
    <property type="entry name" value="Ribokinase-like"/>
</dbReference>
<feature type="binding site" evidence="12">
    <location>
        <begin position="220"/>
        <end position="225"/>
    </location>
    <ligand>
        <name>ATP</name>
        <dbReference type="ChEBI" id="CHEBI:30616"/>
    </ligand>
</feature>
<feature type="binding site" evidence="12">
    <location>
        <begin position="251"/>
        <end position="252"/>
    </location>
    <ligand>
        <name>ATP</name>
        <dbReference type="ChEBI" id="CHEBI:30616"/>
    </ligand>
</feature>
<keyword evidence="9 12" id="KW-0460">Magnesium</keyword>
<proteinExistence type="inferred from homology"/>
<dbReference type="InterPro" id="IPR011611">
    <property type="entry name" value="PfkB_dom"/>
</dbReference>
<evidence type="ECO:0000256" key="12">
    <source>
        <dbReference type="HAMAP-Rule" id="MF_01987"/>
    </source>
</evidence>
<keyword evidence="6 12" id="KW-0547">Nucleotide-binding</keyword>
<comment type="function">
    <text evidence="12">Catalyzes the phosphorylation of ribose at O-5 in a reaction requiring ATP and magnesium. The resulting D-ribose-5-phosphate can then be used either for sythesis of nucleotides, histidine, and tryptophan, or as a component of the pentose phosphate pathway.</text>
</comment>
<dbReference type="GO" id="GO:0005829">
    <property type="term" value="C:cytosol"/>
    <property type="evidence" value="ECO:0007669"/>
    <property type="project" value="TreeGrafter"/>
</dbReference>
<sequence>MLKRRPNIAVVGSINVDLVMVTSRIPEIGETVIGTDFRQLFGGKGANQAISAARLGGNVSFIGCIGDDDYGLRAKKVLMDEGIQVEGIQMTQKAPTGTAQITRWNNENSIIVNPGANAELTTEWVLENRNIIESADIVLTQLEIPKEVVQTVVDIAYSNQIPVILNPAPAQYLSDELLKKVTYLTPNESELNVLADSADSTIEAKFNLIRRKGVRTLIVTQGSKGVTFNIGSDLHYKEAVTVEALDSTGAGDSFNGAFAVAISQKSSINEAVAYAVKASGISVTRLGAQDGMPYQHELV</sequence>
<dbReference type="EC" id="2.7.1.15" evidence="2 12"/>
<dbReference type="InterPro" id="IPR002139">
    <property type="entry name" value="Ribo/fructo_kinase"/>
</dbReference>
<dbReference type="PROSITE" id="PS00584">
    <property type="entry name" value="PFKB_KINASES_2"/>
    <property type="match status" value="1"/>
</dbReference>
<dbReference type="CDD" id="cd01174">
    <property type="entry name" value="ribokinase"/>
    <property type="match status" value="1"/>
</dbReference>
<comment type="cofactor">
    <cofactor evidence="12">
        <name>Mg(2+)</name>
        <dbReference type="ChEBI" id="CHEBI:18420"/>
    </cofactor>
    <text evidence="12">Requires a divalent cation, most likely magnesium in vivo, as an electrophilic catalyst to aid phosphoryl group transfer. It is the chelate of the metal and the nucleotide that is the actual substrate.</text>
</comment>
<dbReference type="GO" id="GO:0005524">
    <property type="term" value="F:ATP binding"/>
    <property type="evidence" value="ECO:0007669"/>
    <property type="project" value="UniProtKB-UniRule"/>
</dbReference>
<evidence type="ECO:0000259" key="13">
    <source>
        <dbReference type="Pfam" id="PF00294"/>
    </source>
</evidence>
<evidence type="ECO:0000256" key="4">
    <source>
        <dbReference type="ARBA" id="ARBA00022679"/>
    </source>
</evidence>
<feature type="binding site" evidence="12">
    <location>
        <position position="285"/>
    </location>
    <ligand>
        <name>K(+)</name>
        <dbReference type="ChEBI" id="CHEBI:29103"/>
    </ligand>
</feature>
<dbReference type="PRINTS" id="PR00990">
    <property type="entry name" value="RIBOKINASE"/>
</dbReference>
<feature type="binding site" evidence="12">
    <location>
        <position position="143"/>
    </location>
    <ligand>
        <name>substrate</name>
    </ligand>
</feature>
<comment type="catalytic activity">
    <reaction evidence="12">
        <text>D-ribose + ATP = D-ribose 5-phosphate + ADP + H(+)</text>
        <dbReference type="Rhea" id="RHEA:13697"/>
        <dbReference type="ChEBI" id="CHEBI:15378"/>
        <dbReference type="ChEBI" id="CHEBI:30616"/>
        <dbReference type="ChEBI" id="CHEBI:47013"/>
        <dbReference type="ChEBI" id="CHEBI:78346"/>
        <dbReference type="ChEBI" id="CHEBI:456216"/>
        <dbReference type="EC" id="2.7.1.15"/>
    </reaction>
</comment>
<feature type="binding site" evidence="12">
    <location>
        <begin position="15"/>
        <end position="17"/>
    </location>
    <ligand>
        <name>substrate</name>
    </ligand>
</feature>
<reference evidence="14 15" key="1">
    <citation type="journal article" date="2013" name="Genome Announc.">
        <title>Genome Sequence of the Extreme Obligate Alkaliphile Bacillus marmarensis Strain DSM 21297.</title>
        <authorList>
            <person name="Wernick D.G."/>
            <person name="Choi K.Y."/>
            <person name="Tat C.A."/>
            <person name="Lafontaine Rivera J.G."/>
            <person name="Liao J.C."/>
        </authorList>
    </citation>
    <scope>NUCLEOTIDE SEQUENCE [LARGE SCALE GENOMIC DNA]</scope>
    <source>
        <strain evidence="14 15">DSM 21297</strain>
    </source>
</reference>
<comment type="pathway">
    <text evidence="12">Carbohydrate metabolism; D-ribose degradation; D-ribose 5-phosphate from beta-D-ribopyranose: step 2/2.</text>
</comment>
<dbReference type="EMBL" id="ATAE01000042">
    <property type="protein sequence ID" value="ERN51821.1"/>
    <property type="molecule type" value="Genomic_DNA"/>
</dbReference>
<accession>U6SMI6</accession>
<dbReference type="HAMAP" id="MF_01987">
    <property type="entry name" value="Ribokinase"/>
    <property type="match status" value="1"/>
</dbReference>
<keyword evidence="8 12" id="KW-0067">ATP-binding</keyword>
<dbReference type="InterPro" id="IPR011877">
    <property type="entry name" value="Ribokinase"/>
</dbReference>
<dbReference type="PATRIC" id="fig|1188261.3.peg.3209"/>
<protein>
    <recommendedName>
        <fullName evidence="3 12">Ribokinase</fullName>
        <shortName evidence="12">RK</shortName>
        <ecNumber evidence="2 12">2.7.1.15</ecNumber>
    </recommendedName>
</protein>
<dbReference type="PANTHER" id="PTHR10584">
    <property type="entry name" value="SUGAR KINASE"/>
    <property type="match status" value="1"/>
</dbReference>
<gene>
    <name evidence="12" type="primary">rbsK</name>
    <name evidence="14" type="ORF">A33I_18595</name>
</gene>
<feature type="binding site" evidence="12">
    <location>
        <position position="187"/>
    </location>
    <ligand>
        <name>ATP</name>
        <dbReference type="ChEBI" id="CHEBI:30616"/>
    </ligand>
</feature>
<comment type="subunit">
    <text evidence="12">Homodimer.</text>
</comment>
<comment type="activity regulation">
    <text evidence="12">Activated by a monovalent cation that binds near, but not in, the active site. The most likely occupant of the site in vivo is potassium. Ion binding induces a conformational change that may alter substrate affinity.</text>
</comment>
<dbReference type="Gene3D" id="3.40.1190.20">
    <property type="match status" value="1"/>
</dbReference>
<dbReference type="PANTHER" id="PTHR10584:SF166">
    <property type="entry name" value="RIBOKINASE"/>
    <property type="match status" value="1"/>
</dbReference>
<feature type="active site" description="Proton acceptor" evidence="12">
    <location>
        <position position="252"/>
    </location>
</feature>
<dbReference type="Pfam" id="PF00294">
    <property type="entry name" value="PfkB"/>
    <property type="match status" value="1"/>
</dbReference>
<dbReference type="GO" id="GO:0019303">
    <property type="term" value="P:D-ribose catabolic process"/>
    <property type="evidence" value="ECO:0007669"/>
    <property type="project" value="UniProtKB-UniRule"/>
</dbReference>
<evidence type="ECO:0000256" key="10">
    <source>
        <dbReference type="ARBA" id="ARBA00022958"/>
    </source>
</evidence>
<evidence type="ECO:0000256" key="7">
    <source>
        <dbReference type="ARBA" id="ARBA00022777"/>
    </source>
</evidence>
<keyword evidence="15" id="KW-1185">Reference proteome</keyword>
<dbReference type="Proteomes" id="UP000017170">
    <property type="component" value="Unassembled WGS sequence"/>
</dbReference>
<keyword evidence="12" id="KW-0963">Cytoplasm</keyword>
<evidence type="ECO:0000256" key="11">
    <source>
        <dbReference type="ARBA" id="ARBA00023277"/>
    </source>
</evidence>
<keyword evidence="7 12" id="KW-0418">Kinase</keyword>
<dbReference type="GO" id="GO:0046872">
    <property type="term" value="F:metal ion binding"/>
    <property type="evidence" value="ECO:0007669"/>
    <property type="project" value="UniProtKB-KW"/>
</dbReference>
<evidence type="ECO:0000256" key="8">
    <source>
        <dbReference type="ARBA" id="ARBA00022840"/>
    </source>
</evidence>
<evidence type="ECO:0000313" key="15">
    <source>
        <dbReference type="Proteomes" id="UP000017170"/>
    </source>
</evidence>
<keyword evidence="11 12" id="KW-0119">Carbohydrate metabolism</keyword>
<feature type="binding site" evidence="12">
    <location>
        <begin position="43"/>
        <end position="47"/>
    </location>
    <ligand>
        <name>substrate</name>
    </ligand>
</feature>
<dbReference type="InterPro" id="IPR002173">
    <property type="entry name" value="Carboh/pur_kinase_PfkB_CS"/>
</dbReference>
<dbReference type="AlphaFoldDB" id="U6SMI6"/>
<feature type="binding site" evidence="12">
    <location>
        <position position="248"/>
    </location>
    <ligand>
        <name>K(+)</name>
        <dbReference type="ChEBI" id="CHEBI:29103"/>
    </ligand>
</feature>
<evidence type="ECO:0000313" key="14">
    <source>
        <dbReference type="EMBL" id="ERN51821.1"/>
    </source>
</evidence>
<feature type="binding site" evidence="12">
    <location>
        <position position="246"/>
    </location>
    <ligand>
        <name>K(+)</name>
        <dbReference type="ChEBI" id="CHEBI:29103"/>
    </ligand>
</feature>
<dbReference type="SUPFAM" id="SSF53613">
    <property type="entry name" value="Ribokinase-like"/>
    <property type="match status" value="1"/>
</dbReference>
<organism evidence="14 15">
    <name type="scientific">Alkalihalophilus marmarensis DSM 21297</name>
    <dbReference type="NCBI Taxonomy" id="1188261"/>
    <lineage>
        <taxon>Bacteria</taxon>
        <taxon>Bacillati</taxon>
        <taxon>Bacillota</taxon>
        <taxon>Bacilli</taxon>
        <taxon>Bacillales</taxon>
        <taxon>Bacillaceae</taxon>
        <taxon>Alkalihalophilus</taxon>
    </lineage>
</organism>
<feature type="binding site" evidence="12">
    <location>
        <position position="282"/>
    </location>
    <ligand>
        <name>K(+)</name>
        <dbReference type="ChEBI" id="CHEBI:29103"/>
    </ligand>
</feature>
<feature type="binding site" evidence="12">
    <location>
        <position position="287"/>
    </location>
    <ligand>
        <name>K(+)</name>
        <dbReference type="ChEBI" id="CHEBI:29103"/>
    </ligand>
</feature>
<dbReference type="UniPathway" id="UPA00916">
    <property type="reaction ID" value="UER00889"/>
</dbReference>
<keyword evidence="5 12" id="KW-0479">Metal-binding</keyword>
<evidence type="ECO:0000256" key="5">
    <source>
        <dbReference type="ARBA" id="ARBA00022723"/>
    </source>
</evidence>
<comment type="subcellular location">
    <subcellularLocation>
        <location evidence="12">Cytoplasm</location>
    </subcellularLocation>
</comment>
<keyword evidence="4 12" id="KW-0808">Transferase</keyword>
<dbReference type="NCBIfam" id="TIGR02152">
    <property type="entry name" value="D_ribokin_bact"/>
    <property type="match status" value="1"/>
</dbReference>
<comment type="caution">
    <text evidence="14">The sequence shown here is derived from an EMBL/GenBank/DDBJ whole genome shotgun (WGS) entry which is preliminary data.</text>
</comment>
<feature type="domain" description="Carbohydrate kinase PfkB" evidence="13">
    <location>
        <begin position="7"/>
        <end position="293"/>
    </location>
</feature>
<evidence type="ECO:0000256" key="3">
    <source>
        <dbReference type="ARBA" id="ARBA00016943"/>
    </source>
</evidence>
<dbReference type="RefSeq" id="WP_022629274.1">
    <property type="nucleotide sequence ID" value="NZ_ATAE01000042.1"/>
</dbReference>
<evidence type="ECO:0000256" key="1">
    <source>
        <dbReference type="ARBA" id="ARBA00005380"/>
    </source>
</evidence>
<evidence type="ECO:0000256" key="9">
    <source>
        <dbReference type="ARBA" id="ARBA00022842"/>
    </source>
</evidence>
<comment type="caution">
    <text evidence="12">Lacks conserved residue(s) required for the propagation of feature annotation.</text>
</comment>